<dbReference type="Proteomes" id="UP000694251">
    <property type="component" value="Chromosome 7"/>
</dbReference>
<comment type="caution">
    <text evidence="2">The sequence shown here is derived from an EMBL/GenBank/DDBJ whole genome shotgun (WGS) entry which is preliminary data.</text>
</comment>
<dbReference type="EMBL" id="JAEFBJ010000007">
    <property type="protein sequence ID" value="KAG7588374.1"/>
    <property type="molecule type" value="Genomic_DNA"/>
</dbReference>
<gene>
    <name evidence="2" type="ORF">ISN44_As07g007070</name>
</gene>
<evidence type="ECO:0000256" key="1">
    <source>
        <dbReference type="SAM" id="SignalP"/>
    </source>
</evidence>
<dbReference type="AlphaFoldDB" id="A0A8T2BTV6"/>
<reference evidence="2 3" key="1">
    <citation type="submission" date="2020-12" db="EMBL/GenBank/DDBJ databases">
        <title>Concerted genomic and epigenomic changes stabilize Arabidopsis allopolyploids.</title>
        <authorList>
            <person name="Chen Z."/>
        </authorList>
    </citation>
    <scope>NUCLEOTIDE SEQUENCE [LARGE SCALE GENOMIC DNA]</scope>
    <source>
        <strain evidence="2">As9502</strain>
        <tissue evidence="2">Leaf</tissue>
    </source>
</reference>
<organism evidence="2 3">
    <name type="scientific">Arabidopsis suecica</name>
    <name type="common">Swedish thale-cress</name>
    <name type="synonym">Cardaminopsis suecica</name>
    <dbReference type="NCBI Taxonomy" id="45249"/>
    <lineage>
        <taxon>Eukaryota</taxon>
        <taxon>Viridiplantae</taxon>
        <taxon>Streptophyta</taxon>
        <taxon>Embryophyta</taxon>
        <taxon>Tracheophyta</taxon>
        <taxon>Spermatophyta</taxon>
        <taxon>Magnoliopsida</taxon>
        <taxon>eudicotyledons</taxon>
        <taxon>Gunneridae</taxon>
        <taxon>Pentapetalae</taxon>
        <taxon>rosids</taxon>
        <taxon>malvids</taxon>
        <taxon>Brassicales</taxon>
        <taxon>Brassicaceae</taxon>
        <taxon>Camelineae</taxon>
        <taxon>Arabidopsis</taxon>
    </lineage>
</organism>
<dbReference type="PROSITE" id="PS01138">
    <property type="entry name" value="SCORP_SHORT_TOXIN"/>
    <property type="match status" value="1"/>
</dbReference>
<evidence type="ECO:0000313" key="3">
    <source>
        <dbReference type="Proteomes" id="UP000694251"/>
    </source>
</evidence>
<keyword evidence="3" id="KW-1185">Reference proteome</keyword>
<dbReference type="OrthoDB" id="1089503at2759"/>
<feature type="signal peptide" evidence="1">
    <location>
        <begin position="1"/>
        <end position="24"/>
    </location>
</feature>
<protein>
    <submittedName>
        <fullName evidence="2">Uncharacterized protein</fullName>
    </submittedName>
</protein>
<accession>A0A8T2BTV6</accession>
<sequence>MTTTKKMLVAFVLTVLLVISSVHCSDDTRGFGITEKERRCFTPYICTRGEQYCQVFCSGLSSVLVGKCISGICCCFLNTK</sequence>
<evidence type="ECO:0000313" key="2">
    <source>
        <dbReference type="EMBL" id="KAG7588374.1"/>
    </source>
</evidence>
<name>A0A8T2BTV6_ARASU</name>
<keyword evidence="1" id="KW-0732">Signal</keyword>
<feature type="chain" id="PRO_5035935789" evidence="1">
    <location>
        <begin position="25"/>
        <end position="80"/>
    </location>
</feature>
<proteinExistence type="predicted"/>